<organism evidence="2">
    <name type="scientific">Pseudo-nitzschia australis</name>
    <dbReference type="NCBI Taxonomy" id="44445"/>
    <lineage>
        <taxon>Eukaryota</taxon>
        <taxon>Sar</taxon>
        <taxon>Stramenopiles</taxon>
        <taxon>Ochrophyta</taxon>
        <taxon>Bacillariophyta</taxon>
        <taxon>Bacillariophyceae</taxon>
        <taxon>Bacillariophycidae</taxon>
        <taxon>Bacillariales</taxon>
        <taxon>Bacillariaceae</taxon>
        <taxon>Pseudo-nitzschia</taxon>
    </lineage>
</organism>
<dbReference type="EMBL" id="HBIX01001868">
    <property type="protein sequence ID" value="CAE0708666.1"/>
    <property type="molecule type" value="Transcribed_RNA"/>
</dbReference>
<feature type="region of interest" description="Disordered" evidence="1">
    <location>
        <begin position="70"/>
        <end position="89"/>
    </location>
</feature>
<feature type="region of interest" description="Disordered" evidence="1">
    <location>
        <begin position="139"/>
        <end position="183"/>
    </location>
</feature>
<evidence type="ECO:0000313" key="2">
    <source>
        <dbReference type="EMBL" id="CAE0708666.1"/>
    </source>
</evidence>
<feature type="compositionally biased region" description="Polar residues" evidence="1">
    <location>
        <begin position="168"/>
        <end position="180"/>
    </location>
</feature>
<reference evidence="2" key="1">
    <citation type="submission" date="2021-01" db="EMBL/GenBank/DDBJ databases">
        <authorList>
            <person name="Corre E."/>
            <person name="Pelletier E."/>
            <person name="Niang G."/>
            <person name="Scheremetjew M."/>
            <person name="Finn R."/>
            <person name="Kale V."/>
            <person name="Holt S."/>
            <person name="Cochrane G."/>
            <person name="Meng A."/>
            <person name="Brown T."/>
            <person name="Cohen L."/>
        </authorList>
    </citation>
    <scope>NUCLEOTIDE SEQUENCE</scope>
    <source>
        <strain evidence="2">10249 10 AB</strain>
    </source>
</reference>
<evidence type="ECO:0000256" key="1">
    <source>
        <dbReference type="SAM" id="MobiDB-lite"/>
    </source>
</evidence>
<protein>
    <submittedName>
        <fullName evidence="2">Uncharacterized protein</fullName>
    </submittedName>
</protein>
<proteinExistence type="predicted"/>
<gene>
    <name evidence="2" type="ORF">PAUS00366_LOCUS1386</name>
</gene>
<feature type="compositionally biased region" description="Polar residues" evidence="1">
    <location>
        <begin position="140"/>
        <end position="158"/>
    </location>
</feature>
<name>A0A7S4AA00_9STRA</name>
<sequence>MEAYSNHSQSYDPAYDTVETETVEAAPEDHYQRLGRISSPCVSMSVRIGKDDGCTNRACKHINCPPSLIPESSSSTTTSSLQKSTRKNNSSISNKIIQDAANNCIKNNFDEETFASAKSIALKFANPCGLDMNRYHYNHQGEQPATPMTPSTVGSSFSEDSHGGESIETYSTPAHSTNLKRNPESKCDDDCNGVLFTEGLVMKRRSRGNGEGFPAFSVDKDNEGCRPLIPARNTNFELGIDEMVILVGDQEYPLPRTSKNFASKYFWSQRKRVDDHFSYVDLSTHSPDEFDAVMEFFENKRAMDAWENIHWNNLPIILPWFVEFQALPLVSAADTFLLHHALRTGGRGFGGGDNGTSKSNRPIGLSNLLTLTRIAFRCGLEGTKINARKLLKQSLLEPRKYTSEFDDSFNSNRPALEVAVEDIELEWTLKDLRTLAQILQTYGELREFLWDTAVIVYLPHDLDISNSMGLVSNDLFPYLLREGMMQMMIVEGIRIESSYDPMNTFANDYNFVGPEGIGFSYSESTSCSDTTIPTNPSAQWHKLTDDEMQDCLHDIVKYLNKFRAEKVARTAMYKEQQENSLVASESLSYDIGESSVDGAPNSRPRRGRGSSTDNYASDRVEGRTLTSSQRREIATFEC</sequence>
<feature type="region of interest" description="Disordered" evidence="1">
    <location>
        <begin position="591"/>
        <end position="631"/>
    </location>
</feature>
<dbReference type="AlphaFoldDB" id="A0A7S4AA00"/>
<accession>A0A7S4AA00</accession>